<dbReference type="InterPro" id="IPR050149">
    <property type="entry name" value="Collagen_superfamily"/>
</dbReference>
<evidence type="ECO:0000259" key="6">
    <source>
        <dbReference type="Pfam" id="PF24517"/>
    </source>
</evidence>
<dbReference type="GO" id="GO:0030198">
    <property type="term" value="P:extracellular matrix organization"/>
    <property type="evidence" value="ECO:0007669"/>
    <property type="project" value="TreeGrafter"/>
</dbReference>
<dbReference type="GO" id="GO:0031012">
    <property type="term" value="C:extracellular matrix"/>
    <property type="evidence" value="ECO:0007669"/>
    <property type="project" value="TreeGrafter"/>
</dbReference>
<evidence type="ECO:0000256" key="5">
    <source>
        <dbReference type="SAM" id="SignalP"/>
    </source>
</evidence>
<keyword evidence="3 5" id="KW-0732">Signal</keyword>
<accession>A0A917HL33</accession>
<dbReference type="Proteomes" id="UP000647241">
    <property type="component" value="Unassembled WGS sequence"/>
</dbReference>
<dbReference type="PANTHER" id="PTHR24023:SF1095">
    <property type="entry name" value="EGF-LIKE DOMAIN-CONTAINING PROTEIN"/>
    <property type="match status" value="1"/>
</dbReference>
<evidence type="ECO:0000256" key="4">
    <source>
        <dbReference type="SAM" id="MobiDB-lite"/>
    </source>
</evidence>
<comment type="subcellular location">
    <subcellularLocation>
        <location evidence="1">Secreted</location>
    </subcellularLocation>
</comment>
<dbReference type="InterPro" id="IPR008160">
    <property type="entry name" value="Collagen"/>
</dbReference>
<dbReference type="Gene3D" id="2.60.120.970">
    <property type="match status" value="1"/>
</dbReference>
<feature type="region of interest" description="Disordered" evidence="4">
    <location>
        <begin position="262"/>
        <end position="283"/>
    </location>
</feature>
<dbReference type="Pfam" id="PF24517">
    <property type="entry name" value="CBM96"/>
    <property type="match status" value="1"/>
</dbReference>
<dbReference type="InterPro" id="IPR055372">
    <property type="entry name" value="CBM96"/>
</dbReference>
<feature type="domain" description="Carbohydrate-binding module family 96" evidence="6">
    <location>
        <begin position="27"/>
        <end position="171"/>
    </location>
</feature>
<sequence>MGVARKALLWLGLAIWLFAAGPVWAVEATLVADAHVNSALPGVNSGAISNLNVGAGYTALLQFDLGVLPAGTTAGQVSRAMLRLYCNRVDAAGQVSVHPVNGAWGEYSVTYATLPALGSAAQAVQVDAAGAYVTVDVTSLVQGWITAPATNNGLALTADIAGVQFDSKENDLTGHAAVLDVTLATAGPAGPVGPTGPAGPIGLTGSTGATGAAGAAGAQGLAGPAGAKGDTGAMGPVGPAGATGAQGPQGLQGLQGPQGLQGIPGPAGAPGPTGAAGATGPAGPSGPAGMAFRGAYSSTVNYAVNDAVSYQGASYISIAAANHGNTPGTNPAYWSVLAVQGAAGAQGPVGATGATGPQGASGPQGVPGPAGVAGSVGMNYRGNWGLGVTYQVSDAASFDGSTYLALVSNAGMEPDLYPAAWAVLAQKGSVGATGPQGVAATVSVGTVTTGAAGSMASVTNSGTATAAVLNFTIPQGAAGTNGTGGGTGSVSGALSGSMYHSVSFNNIYYSVNNTNASGNEDASVLTWVPAGCTATSLNVYSQQSNAITVMLRQGTPGSMADTSLSCKASSSGSCSVTGSVAVAAGNFVDFEVSNANGVPAAVWMAVACN</sequence>
<keyword evidence="2" id="KW-0964">Secreted</keyword>
<dbReference type="GO" id="GO:0005615">
    <property type="term" value="C:extracellular space"/>
    <property type="evidence" value="ECO:0007669"/>
    <property type="project" value="TreeGrafter"/>
</dbReference>
<dbReference type="Gene3D" id="2.10.10.90">
    <property type="match status" value="1"/>
</dbReference>
<feature type="region of interest" description="Disordered" evidence="4">
    <location>
        <begin position="227"/>
        <end position="247"/>
    </location>
</feature>
<feature type="chain" id="PRO_5037849665" description="Carbohydrate-binding module family 96 domain-containing protein" evidence="5">
    <location>
        <begin position="26"/>
        <end position="609"/>
    </location>
</feature>
<evidence type="ECO:0000256" key="1">
    <source>
        <dbReference type="ARBA" id="ARBA00004613"/>
    </source>
</evidence>
<reference evidence="7" key="2">
    <citation type="submission" date="2020-09" db="EMBL/GenBank/DDBJ databases">
        <authorList>
            <person name="Sun Q."/>
            <person name="Zhou Y."/>
        </authorList>
    </citation>
    <scope>NUCLEOTIDE SEQUENCE</scope>
    <source>
        <strain evidence="7">CGMCC 1.12997</strain>
    </source>
</reference>
<keyword evidence="8" id="KW-1185">Reference proteome</keyword>
<dbReference type="EMBL" id="BMGT01000003">
    <property type="protein sequence ID" value="GGG83144.1"/>
    <property type="molecule type" value="Genomic_DNA"/>
</dbReference>
<protein>
    <recommendedName>
        <fullName evidence="6">Carbohydrate-binding module family 96 domain-containing protein</fullName>
    </recommendedName>
</protein>
<dbReference type="GO" id="GO:0030020">
    <property type="term" value="F:extracellular matrix structural constituent conferring tensile strength"/>
    <property type="evidence" value="ECO:0007669"/>
    <property type="project" value="TreeGrafter"/>
</dbReference>
<feature type="signal peptide" evidence="5">
    <location>
        <begin position="1"/>
        <end position="25"/>
    </location>
</feature>
<comment type="caution">
    <text evidence="7">The sequence shown here is derived from an EMBL/GenBank/DDBJ whole genome shotgun (WGS) entry which is preliminary data.</text>
</comment>
<evidence type="ECO:0000256" key="2">
    <source>
        <dbReference type="ARBA" id="ARBA00022525"/>
    </source>
</evidence>
<dbReference type="NCBIfam" id="NF033679">
    <property type="entry name" value="DNRLRE_dom"/>
    <property type="match status" value="1"/>
</dbReference>
<evidence type="ECO:0000313" key="8">
    <source>
        <dbReference type="Proteomes" id="UP000647241"/>
    </source>
</evidence>
<reference evidence="7" key="1">
    <citation type="journal article" date="2014" name="Int. J. Syst. Evol. Microbiol.">
        <title>Complete genome sequence of Corynebacterium casei LMG S-19264T (=DSM 44701T), isolated from a smear-ripened cheese.</title>
        <authorList>
            <consortium name="US DOE Joint Genome Institute (JGI-PGF)"/>
            <person name="Walter F."/>
            <person name="Albersmeier A."/>
            <person name="Kalinowski J."/>
            <person name="Ruckert C."/>
        </authorList>
    </citation>
    <scope>NUCLEOTIDE SEQUENCE</scope>
    <source>
        <strain evidence="7">CGMCC 1.12997</strain>
    </source>
</reference>
<organism evidence="7 8">
    <name type="scientific">Edaphobacter dinghuensis</name>
    <dbReference type="NCBI Taxonomy" id="1560005"/>
    <lineage>
        <taxon>Bacteria</taxon>
        <taxon>Pseudomonadati</taxon>
        <taxon>Acidobacteriota</taxon>
        <taxon>Terriglobia</taxon>
        <taxon>Terriglobales</taxon>
        <taxon>Acidobacteriaceae</taxon>
        <taxon>Edaphobacter</taxon>
    </lineage>
</organism>
<evidence type="ECO:0000256" key="3">
    <source>
        <dbReference type="ARBA" id="ARBA00022729"/>
    </source>
</evidence>
<feature type="region of interest" description="Disordered" evidence="4">
    <location>
        <begin position="349"/>
        <end position="368"/>
    </location>
</feature>
<dbReference type="Pfam" id="PF01391">
    <property type="entry name" value="Collagen"/>
    <property type="match status" value="1"/>
</dbReference>
<proteinExistence type="predicted"/>
<evidence type="ECO:0000313" key="7">
    <source>
        <dbReference type="EMBL" id="GGG83144.1"/>
    </source>
</evidence>
<gene>
    <name evidence="7" type="ORF">GCM10011585_28550</name>
</gene>
<dbReference type="AlphaFoldDB" id="A0A917HL33"/>
<name>A0A917HL33_9BACT</name>
<dbReference type="PANTHER" id="PTHR24023">
    <property type="entry name" value="COLLAGEN ALPHA"/>
    <property type="match status" value="1"/>
</dbReference>